<feature type="chain" id="PRO_5046111857" description="DUF3574 domain-containing protein" evidence="1">
    <location>
        <begin position="20"/>
        <end position="137"/>
    </location>
</feature>
<feature type="signal peptide" evidence="1">
    <location>
        <begin position="1"/>
        <end position="19"/>
    </location>
</feature>
<evidence type="ECO:0000256" key="1">
    <source>
        <dbReference type="SAM" id="SignalP"/>
    </source>
</evidence>
<keyword evidence="3" id="KW-1185">Reference proteome</keyword>
<accession>A0ABS2DCW7</accession>
<dbReference type="Gene3D" id="3.30.70.120">
    <property type="match status" value="1"/>
</dbReference>
<evidence type="ECO:0000313" key="3">
    <source>
        <dbReference type="Proteomes" id="UP000763641"/>
    </source>
</evidence>
<evidence type="ECO:0000313" key="2">
    <source>
        <dbReference type="EMBL" id="MBM6577921.1"/>
    </source>
</evidence>
<dbReference type="EMBL" id="JAFEMC010000005">
    <property type="protein sequence ID" value="MBM6577921.1"/>
    <property type="molecule type" value="Genomic_DNA"/>
</dbReference>
<proteinExistence type="predicted"/>
<dbReference type="RefSeq" id="WP_204200020.1">
    <property type="nucleotide sequence ID" value="NZ_JAFEMC010000005.1"/>
</dbReference>
<organism evidence="2 3">
    <name type="scientific">Sphingomonas longa</name>
    <dbReference type="NCBI Taxonomy" id="2778730"/>
    <lineage>
        <taxon>Bacteria</taxon>
        <taxon>Pseudomonadati</taxon>
        <taxon>Pseudomonadota</taxon>
        <taxon>Alphaproteobacteria</taxon>
        <taxon>Sphingomonadales</taxon>
        <taxon>Sphingomonadaceae</taxon>
        <taxon>Sphingomonas</taxon>
    </lineage>
</organism>
<protein>
    <recommendedName>
        <fullName evidence="4">DUF3574 domain-containing protein</fullName>
    </recommendedName>
</protein>
<keyword evidence="1" id="KW-0732">Signal</keyword>
<evidence type="ECO:0008006" key="4">
    <source>
        <dbReference type="Google" id="ProtNLM"/>
    </source>
</evidence>
<reference evidence="2 3" key="1">
    <citation type="submission" date="2020-12" db="EMBL/GenBank/DDBJ databases">
        <title>Sphingomonas sp.</title>
        <authorList>
            <person name="Kim M.K."/>
        </authorList>
    </citation>
    <scope>NUCLEOTIDE SEQUENCE [LARGE SCALE GENOMIC DNA]</scope>
    <source>
        <strain evidence="2 3">BT552</strain>
    </source>
</reference>
<dbReference type="InterPro" id="IPR015867">
    <property type="entry name" value="N-reg_PII/ATP_PRibTrfase_C"/>
</dbReference>
<sequence length="137" mass="14044">MTTASRTVTTIRIFCPVQAATLAAAIAGDAAAMDADPVLGAMLAILRDDGPLGDFGIYRNVVEIAPGWESFRPTEDANPTSGTAGAVALSPTIVLTTYIAADAPAEAVDAALARIMAAHPWEVPVVEIGSARLLVRG</sequence>
<comment type="caution">
    <text evidence="2">The sequence shown here is derived from an EMBL/GenBank/DDBJ whole genome shotgun (WGS) entry which is preliminary data.</text>
</comment>
<gene>
    <name evidence="2" type="ORF">ILT43_16180</name>
</gene>
<dbReference type="Proteomes" id="UP000763641">
    <property type="component" value="Unassembled WGS sequence"/>
</dbReference>
<name>A0ABS2DCW7_9SPHN</name>